<comment type="subcellular location">
    <subcellularLocation>
        <location evidence="1">Nucleus</location>
    </subcellularLocation>
</comment>
<keyword evidence="6" id="KW-1185">Reference proteome</keyword>
<accession>A0A8S1CDJ8</accession>
<feature type="region of interest" description="Disordered" evidence="4">
    <location>
        <begin position="1"/>
        <end position="41"/>
    </location>
</feature>
<comment type="caution">
    <text evidence="5">The sequence shown here is derived from an EMBL/GenBank/DDBJ whole genome shotgun (WGS) entry which is preliminary data.</text>
</comment>
<dbReference type="AlphaFoldDB" id="A0A8S1CDJ8"/>
<dbReference type="EMBL" id="CADEPI010000024">
    <property type="protein sequence ID" value="CAB3366218.1"/>
    <property type="molecule type" value="Genomic_DNA"/>
</dbReference>
<proteinExistence type="inferred from homology"/>
<keyword evidence="2" id="KW-0539">Nucleus</keyword>
<dbReference type="InterPro" id="IPR016024">
    <property type="entry name" value="ARM-type_fold"/>
</dbReference>
<dbReference type="OrthoDB" id="2156856at2759"/>
<comment type="similarity">
    <text evidence="3">Belongs to the SAAL1 family.</text>
</comment>
<dbReference type="InterPro" id="IPR011989">
    <property type="entry name" value="ARM-like"/>
</dbReference>
<dbReference type="SUPFAM" id="SSF48371">
    <property type="entry name" value="ARM repeat"/>
    <property type="match status" value="1"/>
</dbReference>
<organism evidence="5 6">
    <name type="scientific">Cloeon dipterum</name>
    <dbReference type="NCBI Taxonomy" id="197152"/>
    <lineage>
        <taxon>Eukaryota</taxon>
        <taxon>Metazoa</taxon>
        <taxon>Ecdysozoa</taxon>
        <taxon>Arthropoda</taxon>
        <taxon>Hexapoda</taxon>
        <taxon>Insecta</taxon>
        <taxon>Pterygota</taxon>
        <taxon>Palaeoptera</taxon>
        <taxon>Ephemeroptera</taxon>
        <taxon>Pisciforma</taxon>
        <taxon>Baetidae</taxon>
        <taxon>Cloeon</taxon>
    </lineage>
</organism>
<feature type="compositionally biased region" description="Polar residues" evidence="4">
    <location>
        <begin position="23"/>
        <end position="36"/>
    </location>
</feature>
<dbReference type="PANTHER" id="PTHR23424">
    <property type="entry name" value="SERUM AMYLOID A"/>
    <property type="match status" value="1"/>
</dbReference>
<evidence type="ECO:0000256" key="3">
    <source>
        <dbReference type="ARBA" id="ARBA00038401"/>
    </source>
</evidence>
<feature type="compositionally biased region" description="Basic and acidic residues" evidence="4">
    <location>
        <begin position="1"/>
        <end position="13"/>
    </location>
</feature>
<sequence>MDEEQSWVKKNTEASDSEGDAGETQNGIEAGDNNSPALACNPSVPEEMEAELEKIKGDMIGDTVYTERWVLKCLMNITKKFPEYCKEDEEVKELDSAFEEDVCTIWDMAIDKDVTKFLMKHNILNLIEAIISECKNPRLMEMMLGIIGNLGCQSEARREIAAQKSLIAILAATLEYTDARTLIQLVRLIKTCLWDLRNLEAGEIPKDNFWVESLAHQSCSDSLMFIIRSSCDEDLVFDAIKLLETLVFIRLPKEGEFLGKYFANAEAVASLLEGLREVSSSSEKSDFGVINRNVEDVLIKWVSILYGLTLCANGEAAIRAHAENNLVFVHLITTHVLEKENFKECIDEYSDFIMCVTTVMNLLMPTDFHEGCLASAVTMLDKVQAAEGVQASMLSTLSQCHAPEVELCFLAISKQDRALLTQLLAELKCINKTDRLCEIAKNILKGSH</sequence>
<reference evidence="5 6" key="1">
    <citation type="submission" date="2020-04" db="EMBL/GenBank/DDBJ databases">
        <authorList>
            <person name="Alioto T."/>
            <person name="Alioto T."/>
            <person name="Gomez Garrido J."/>
        </authorList>
    </citation>
    <scope>NUCLEOTIDE SEQUENCE [LARGE SCALE GENOMIC DNA]</scope>
</reference>
<dbReference type="InterPro" id="IPR052464">
    <property type="entry name" value="Synovial_Prolif_Regulator"/>
</dbReference>
<dbReference type="GO" id="GO:0005654">
    <property type="term" value="C:nucleoplasm"/>
    <property type="evidence" value="ECO:0007669"/>
    <property type="project" value="TreeGrafter"/>
</dbReference>
<evidence type="ECO:0000313" key="6">
    <source>
        <dbReference type="Proteomes" id="UP000494165"/>
    </source>
</evidence>
<dbReference type="PANTHER" id="PTHR23424:SF23">
    <property type="entry name" value="PROTEIN SAAL1"/>
    <property type="match status" value="1"/>
</dbReference>
<dbReference type="Gene3D" id="1.25.10.10">
    <property type="entry name" value="Leucine-rich Repeat Variant"/>
    <property type="match status" value="1"/>
</dbReference>
<evidence type="ECO:0000256" key="1">
    <source>
        <dbReference type="ARBA" id="ARBA00004123"/>
    </source>
</evidence>
<evidence type="ECO:0000256" key="2">
    <source>
        <dbReference type="ARBA" id="ARBA00023242"/>
    </source>
</evidence>
<gene>
    <name evidence="5" type="ORF">CLODIP_2_CD01576</name>
</gene>
<protein>
    <submittedName>
        <fullName evidence="5">Uncharacterized protein</fullName>
    </submittedName>
</protein>
<name>A0A8S1CDJ8_9INSE</name>
<evidence type="ECO:0000256" key="4">
    <source>
        <dbReference type="SAM" id="MobiDB-lite"/>
    </source>
</evidence>
<dbReference type="Proteomes" id="UP000494165">
    <property type="component" value="Unassembled WGS sequence"/>
</dbReference>
<evidence type="ECO:0000313" key="5">
    <source>
        <dbReference type="EMBL" id="CAB3366218.1"/>
    </source>
</evidence>